<reference evidence="1 2" key="1">
    <citation type="journal article" date="2010" name="Stand. Genomic Sci.">
        <title>Complete genome sequence of Olsenella uli type strain (VPI D76D-27C).</title>
        <authorList>
            <person name="Goker M."/>
            <person name="Held B."/>
            <person name="Lucas S."/>
            <person name="Nolan M."/>
            <person name="Yasawong M."/>
            <person name="Glavina Del Rio T."/>
            <person name="Tice H."/>
            <person name="Cheng J.F."/>
            <person name="Bruce D."/>
            <person name="Detter J.C."/>
            <person name="Tapia R."/>
            <person name="Han C."/>
            <person name="Goodwin L."/>
            <person name="Pitluck S."/>
            <person name="Liolios K."/>
            <person name="Ivanova N."/>
            <person name="Mavromatis K."/>
            <person name="Mikhailova N."/>
            <person name="Pati A."/>
            <person name="Chen A."/>
            <person name="Palaniappan K."/>
            <person name="Land M."/>
            <person name="Hauser L."/>
            <person name="Chang Y.J."/>
            <person name="Jeffries C.D."/>
            <person name="Rohde M."/>
            <person name="Sikorski J."/>
            <person name="Pukall R."/>
            <person name="Woyke T."/>
            <person name="Bristow J."/>
            <person name="Eisen J.A."/>
            <person name="Markowitz V."/>
            <person name="Hugenholtz P."/>
            <person name="Kyrpides N.C."/>
            <person name="Klenk H.P."/>
            <person name="Lapidus A."/>
        </authorList>
    </citation>
    <scope>NUCLEOTIDE SEQUENCE [LARGE SCALE GENOMIC DNA]</scope>
    <source>
        <strain evidence="2">ATCC 49627 / DSM 7084 / CIP 109912 / JCM 12494 / NCIMB 702895 / VPI D76D-27C</strain>
    </source>
</reference>
<dbReference type="STRING" id="633147.Olsu_1675"/>
<dbReference type="OrthoDB" id="3197317at2"/>
<name>E1QXB4_OLSUV</name>
<dbReference type="AlphaFoldDB" id="E1QXB4"/>
<evidence type="ECO:0008006" key="3">
    <source>
        <dbReference type="Google" id="ProtNLM"/>
    </source>
</evidence>
<sequence length="71" mass="7749">MQASDLRKTMLLGKKSDRVIFAVTPELKHALSVLAESRCISVSALITSLVVDEVEANAELFECRDGLQITS</sequence>
<dbReference type="eggNOG" id="ENOG502ZTXR">
    <property type="taxonomic scope" value="Bacteria"/>
</dbReference>
<evidence type="ECO:0000313" key="1">
    <source>
        <dbReference type="EMBL" id="ADK68767.1"/>
    </source>
</evidence>
<dbReference type="KEGG" id="ols:Olsu_1675"/>
<dbReference type="GeneID" id="78513054"/>
<dbReference type="Proteomes" id="UP000000333">
    <property type="component" value="Chromosome"/>
</dbReference>
<dbReference type="EMBL" id="CP002106">
    <property type="protein sequence ID" value="ADK68767.1"/>
    <property type="molecule type" value="Genomic_DNA"/>
</dbReference>
<protein>
    <recommendedName>
        <fullName evidence="3">CopG family transcriptional regulator</fullName>
    </recommendedName>
</protein>
<dbReference type="RefSeq" id="WP_013252518.1">
    <property type="nucleotide sequence ID" value="NC_014363.1"/>
</dbReference>
<gene>
    <name evidence="1" type="ordered locus">Olsu_1675</name>
</gene>
<keyword evidence="2" id="KW-1185">Reference proteome</keyword>
<proteinExistence type="predicted"/>
<accession>E1QXB4</accession>
<organism evidence="1 2">
    <name type="scientific">Olsenella uli (strain ATCC 49627 / DSM 7084 / CCUG 31166 / CIP 109912 / JCM 12494 / LMG 11480 / NCIMB 702895 / VPI D76D-27C)</name>
    <name type="common">Lactobacillus uli</name>
    <dbReference type="NCBI Taxonomy" id="633147"/>
    <lineage>
        <taxon>Bacteria</taxon>
        <taxon>Bacillati</taxon>
        <taxon>Actinomycetota</taxon>
        <taxon>Coriobacteriia</taxon>
        <taxon>Coriobacteriales</taxon>
        <taxon>Atopobiaceae</taxon>
        <taxon>Olsenella</taxon>
    </lineage>
</organism>
<dbReference type="HOGENOM" id="CLU_2828930_0_0_11"/>
<evidence type="ECO:0000313" key="2">
    <source>
        <dbReference type="Proteomes" id="UP000000333"/>
    </source>
</evidence>